<dbReference type="RefSeq" id="XP_007775608.1">
    <property type="nucleotide sequence ID" value="XM_007777418.1"/>
</dbReference>
<dbReference type="InterPro" id="IPR013094">
    <property type="entry name" value="AB_hydrolase_3"/>
</dbReference>
<reference evidence="5" key="1">
    <citation type="journal article" date="2012" name="Science">
        <title>The Paleozoic origin of enzymatic lignin decomposition reconstructed from 31 fungal genomes.</title>
        <authorList>
            <person name="Floudas D."/>
            <person name="Binder M."/>
            <person name="Riley R."/>
            <person name="Barry K."/>
            <person name="Blanchette R.A."/>
            <person name="Henrissat B."/>
            <person name="Martinez A.T."/>
            <person name="Otillar R."/>
            <person name="Spatafora J.W."/>
            <person name="Yadav J.S."/>
            <person name="Aerts A."/>
            <person name="Benoit I."/>
            <person name="Boyd A."/>
            <person name="Carlson A."/>
            <person name="Copeland A."/>
            <person name="Coutinho P.M."/>
            <person name="de Vries R.P."/>
            <person name="Ferreira P."/>
            <person name="Findley K."/>
            <person name="Foster B."/>
            <person name="Gaskell J."/>
            <person name="Glotzer D."/>
            <person name="Gorecki P."/>
            <person name="Heitman J."/>
            <person name="Hesse C."/>
            <person name="Hori C."/>
            <person name="Igarashi K."/>
            <person name="Jurgens J.A."/>
            <person name="Kallen N."/>
            <person name="Kersten P."/>
            <person name="Kohler A."/>
            <person name="Kuees U."/>
            <person name="Kumar T.K.A."/>
            <person name="Kuo A."/>
            <person name="LaButti K."/>
            <person name="Larrondo L.F."/>
            <person name="Lindquist E."/>
            <person name="Ling A."/>
            <person name="Lombard V."/>
            <person name="Lucas S."/>
            <person name="Lundell T."/>
            <person name="Martin R."/>
            <person name="McLaughlin D.J."/>
            <person name="Morgenstern I."/>
            <person name="Morin E."/>
            <person name="Murat C."/>
            <person name="Nagy L.G."/>
            <person name="Nolan M."/>
            <person name="Ohm R.A."/>
            <person name="Patyshakuliyeva A."/>
            <person name="Rokas A."/>
            <person name="Ruiz-Duenas F.J."/>
            <person name="Sabat G."/>
            <person name="Salamov A."/>
            <person name="Samejima M."/>
            <person name="Schmutz J."/>
            <person name="Slot J.C."/>
            <person name="St John F."/>
            <person name="Stenlid J."/>
            <person name="Sun H."/>
            <person name="Sun S."/>
            <person name="Syed K."/>
            <person name="Tsang A."/>
            <person name="Wiebenga A."/>
            <person name="Young D."/>
            <person name="Pisabarro A."/>
            <person name="Eastwood D.C."/>
            <person name="Martin F."/>
            <person name="Cullen D."/>
            <person name="Grigoriev I.V."/>
            <person name="Hibbett D.S."/>
        </authorList>
    </citation>
    <scope>NUCLEOTIDE SEQUENCE [LARGE SCALE GENOMIC DNA]</scope>
    <source>
        <strain evidence="5">RWD-64-598 SS2</strain>
    </source>
</reference>
<gene>
    <name evidence="4" type="ORF">CONPUDRAFT_113659</name>
</gene>
<dbReference type="InterPro" id="IPR029058">
    <property type="entry name" value="AB_hydrolase_fold"/>
</dbReference>
<dbReference type="Gene3D" id="3.40.50.1820">
    <property type="entry name" value="alpha/beta hydrolase"/>
    <property type="match status" value="1"/>
</dbReference>
<keyword evidence="2" id="KW-1133">Transmembrane helix</keyword>
<feature type="transmembrane region" description="Helical" evidence="2">
    <location>
        <begin position="12"/>
        <end position="34"/>
    </location>
</feature>
<dbReference type="eggNOG" id="KOG1515">
    <property type="taxonomic scope" value="Eukaryota"/>
</dbReference>
<keyword evidence="2" id="KW-0472">Membrane</keyword>
<proteinExistence type="predicted"/>
<evidence type="ECO:0000256" key="2">
    <source>
        <dbReference type="SAM" id="Phobius"/>
    </source>
</evidence>
<dbReference type="GO" id="GO:0016787">
    <property type="term" value="F:hydrolase activity"/>
    <property type="evidence" value="ECO:0007669"/>
    <property type="project" value="UniProtKB-KW"/>
</dbReference>
<evidence type="ECO:0000259" key="3">
    <source>
        <dbReference type="Pfam" id="PF07859"/>
    </source>
</evidence>
<protein>
    <submittedName>
        <fullName evidence="4">Alpha beta-hydrolase</fullName>
    </submittedName>
</protein>
<name>R7SEI2_CONPW</name>
<keyword evidence="2" id="KW-0812">Transmembrane</keyword>
<evidence type="ECO:0000256" key="1">
    <source>
        <dbReference type="ARBA" id="ARBA00022801"/>
    </source>
</evidence>
<feature type="domain" description="Alpha/beta hydrolase fold-3" evidence="3">
    <location>
        <begin position="141"/>
        <end position="378"/>
    </location>
</feature>
<dbReference type="PANTHER" id="PTHR48081">
    <property type="entry name" value="AB HYDROLASE SUPERFAMILY PROTEIN C4A8.06C"/>
    <property type="match status" value="1"/>
</dbReference>
<evidence type="ECO:0000313" key="5">
    <source>
        <dbReference type="Proteomes" id="UP000053558"/>
    </source>
</evidence>
<dbReference type="GeneID" id="19199025"/>
<sequence length="402" mass="44754">MFSLRQQPWRGLYILVDTLTTYFVRVPLWFALALPRSWRPRRSWSLRRTMLVRLLRHRVETEDRLRTLPPTPQHETLHQGPDIKSLWIKPVPDLLHGDIITWASINGVDPIRIPGYWLDKEGFDTPIGQPLQSGEKILYRLHGGGYVILSARPDVPEAGITKDLLHFCKPFRRAFSVEYRLSSGEPLTPANPFPAALYDALAGWSYLTRDLGIPPSDIYITGDSAGGNLSLALVRYLVESQGRYPAGERNDPVYSAPGGLILFSPWSDMGTSHDGPGTSKATHYLSDMLPRKSGYAEAAFTAALGLGATNTNAYMSPASHALSPSFAGFPRTYICTGSGENLVDEGRTLKKRMERDIGNDVATGVVYDEKPDAIHVFVAFPFHEPERTETYQAISKWVGNEG</sequence>
<organism evidence="4 5">
    <name type="scientific">Coniophora puteana (strain RWD-64-598)</name>
    <name type="common">Brown rot fungus</name>
    <dbReference type="NCBI Taxonomy" id="741705"/>
    <lineage>
        <taxon>Eukaryota</taxon>
        <taxon>Fungi</taxon>
        <taxon>Dikarya</taxon>
        <taxon>Basidiomycota</taxon>
        <taxon>Agaricomycotina</taxon>
        <taxon>Agaricomycetes</taxon>
        <taxon>Agaricomycetidae</taxon>
        <taxon>Boletales</taxon>
        <taxon>Coniophorineae</taxon>
        <taxon>Coniophoraceae</taxon>
        <taxon>Coniophora</taxon>
    </lineage>
</organism>
<keyword evidence="1 4" id="KW-0378">Hydrolase</keyword>
<dbReference type="Proteomes" id="UP000053558">
    <property type="component" value="Unassembled WGS sequence"/>
</dbReference>
<dbReference type="InterPro" id="IPR050300">
    <property type="entry name" value="GDXG_lipolytic_enzyme"/>
</dbReference>
<dbReference type="SUPFAM" id="SSF53474">
    <property type="entry name" value="alpha/beta-Hydrolases"/>
    <property type="match status" value="1"/>
</dbReference>
<keyword evidence="5" id="KW-1185">Reference proteome</keyword>
<dbReference type="EMBL" id="JH711593">
    <property type="protein sequence ID" value="EIW74250.1"/>
    <property type="molecule type" value="Genomic_DNA"/>
</dbReference>
<dbReference type="AlphaFoldDB" id="R7SEI2"/>
<accession>R7SEI2</accession>
<evidence type="ECO:0000313" key="4">
    <source>
        <dbReference type="EMBL" id="EIW74250.1"/>
    </source>
</evidence>
<dbReference type="OMA" id="SLWVQYR"/>
<dbReference type="PANTHER" id="PTHR48081:SF26">
    <property type="entry name" value="ALPHA_BETA HYDROLASE FOLD-3 DOMAIN-CONTAINING PROTEIN"/>
    <property type="match status" value="1"/>
</dbReference>
<dbReference type="KEGG" id="cput:CONPUDRAFT_113659"/>
<dbReference type="Pfam" id="PF07859">
    <property type="entry name" value="Abhydrolase_3"/>
    <property type="match status" value="1"/>
</dbReference>
<dbReference type="OrthoDB" id="2152029at2759"/>